<keyword evidence="1" id="KW-0479">Metal-binding</keyword>
<dbReference type="InterPro" id="IPR002893">
    <property type="entry name" value="Znf_MYND"/>
</dbReference>
<gene>
    <name evidence="6" type="ORF">CTEN210_12387</name>
</gene>
<evidence type="ECO:0000256" key="3">
    <source>
        <dbReference type="ARBA" id="ARBA00022833"/>
    </source>
</evidence>
<evidence type="ECO:0000256" key="2">
    <source>
        <dbReference type="ARBA" id="ARBA00022771"/>
    </source>
</evidence>
<protein>
    <recommendedName>
        <fullName evidence="5">MYND-type domain-containing protein</fullName>
    </recommendedName>
</protein>
<evidence type="ECO:0000256" key="1">
    <source>
        <dbReference type="ARBA" id="ARBA00022723"/>
    </source>
</evidence>
<evidence type="ECO:0000313" key="6">
    <source>
        <dbReference type="EMBL" id="GFH55911.1"/>
    </source>
</evidence>
<dbReference type="Proteomes" id="UP001054902">
    <property type="component" value="Unassembled WGS sequence"/>
</dbReference>
<keyword evidence="3" id="KW-0862">Zinc</keyword>
<dbReference type="Pfam" id="PF01753">
    <property type="entry name" value="zf-MYND"/>
    <property type="match status" value="1"/>
</dbReference>
<dbReference type="AlphaFoldDB" id="A0AAD3D343"/>
<reference evidence="6 7" key="1">
    <citation type="journal article" date="2021" name="Sci. Rep.">
        <title>The genome of the diatom Chaetoceros tenuissimus carries an ancient integrated fragment of an extant virus.</title>
        <authorList>
            <person name="Hongo Y."/>
            <person name="Kimura K."/>
            <person name="Takaki Y."/>
            <person name="Yoshida Y."/>
            <person name="Baba S."/>
            <person name="Kobayashi G."/>
            <person name="Nagasaki K."/>
            <person name="Hano T."/>
            <person name="Tomaru Y."/>
        </authorList>
    </citation>
    <scope>NUCLEOTIDE SEQUENCE [LARGE SCALE GENOMIC DNA]</scope>
    <source>
        <strain evidence="6 7">NIES-3715</strain>
    </source>
</reference>
<feature type="domain" description="MYND-type" evidence="5">
    <location>
        <begin position="288"/>
        <end position="338"/>
    </location>
</feature>
<dbReference type="Gene3D" id="6.10.140.2220">
    <property type="match status" value="1"/>
</dbReference>
<dbReference type="EMBL" id="BLLK01000051">
    <property type="protein sequence ID" value="GFH55911.1"/>
    <property type="molecule type" value="Genomic_DNA"/>
</dbReference>
<evidence type="ECO:0000259" key="5">
    <source>
        <dbReference type="PROSITE" id="PS50865"/>
    </source>
</evidence>
<accession>A0AAD3D343</accession>
<keyword evidence="2 4" id="KW-0863">Zinc-finger</keyword>
<proteinExistence type="predicted"/>
<sequence>MGKKGKRSRRKTVTAADRASIVAVQTKIDELIVNKTIKSWRLSLFSQAADDIREGIQLIEATMLESSDTLLKMNLQTWFVECKQLLYSNLMPIEFRRHNFSTAIQIYENLFERGNIQMKISSPRFLSLKLQYYEAFLRQGKGSADTFISLSKLRITHSHSLKHDDTLEKDLIRSADILRTTKHFDAAVALGKQLEELTGDKVSLATTHLEQYLVGDKEFLPEDFASNIAQLLQKQDNDGTASSASMMVLAQLTYLLHQLYDDTEGVVRTAIGFIERFLDSFSRAETHCITCGQAGTPTDVQLVCSGCRVACYCSIDHQRMSWKKEEVKGMRFGHEVLCPVMKAYRKWRHANDNGDNERVPRLRRRFERECLYLLSDGMGLKDKCFQK</sequence>
<dbReference type="SUPFAM" id="SSF144232">
    <property type="entry name" value="HIT/MYND zinc finger-like"/>
    <property type="match status" value="1"/>
</dbReference>
<keyword evidence="7" id="KW-1185">Reference proteome</keyword>
<name>A0AAD3D343_9STRA</name>
<comment type="caution">
    <text evidence="6">The sequence shown here is derived from an EMBL/GenBank/DDBJ whole genome shotgun (WGS) entry which is preliminary data.</text>
</comment>
<evidence type="ECO:0000256" key="4">
    <source>
        <dbReference type="PROSITE-ProRule" id="PRU00134"/>
    </source>
</evidence>
<dbReference type="GO" id="GO:0008270">
    <property type="term" value="F:zinc ion binding"/>
    <property type="evidence" value="ECO:0007669"/>
    <property type="project" value="UniProtKB-KW"/>
</dbReference>
<dbReference type="PROSITE" id="PS50865">
    <property type="entry name" value="ZF_MYND_2"/>
    <property type="match status" value="1"/>
</dbReference>
<organism evidence="6 7">
    <name type="scientific">Chaetoceros tenuissimus</name>
    <dbReference type="NCBI Taxonomy" id="426638"/>
    <lineage>
        <taxon>Eukaryota</taxon>
        <taxon>Sar</taxon>
        <taxon>Stramenopiles</taxon>
        <taxon>Ochrophyta</taxon>
        <taxon>Bacillariophyta</taxon>
        <taxon>Coscinodiscophyceae</taxon>
        <taxon>Chaetocerotophycidae</taxon>
        <taxon>Chaetocerotales</taxon>
        <taxon>Chaetocerotaceae</taxon>
        <taxon>Chaetoceros</taxon>
    </lineage>
</organism>
<evidence type="ECO:0000313" key="7">
    <source>
        <dbReference type="Proteomes" id="UP001054902"/>
    </source>
</evidence>